<dbReference type="Proteomes" id="UP000800092">
    <property type="component" value="Unassembled WGS sequence"/>
</dbReference>
<reference evidence="4" key="1">
    <citation type="journal article" date="2020" name="Stud. Mycol.">
        <title>101 Dothideomycetes genomes: a test case for predicting lifestyles and emergence of pathogens.</title>
        <authorList>
            <person name="Haridas S."/>
            <person name="Albert R."/>
            <person name="Binder M."/>
            <person name="Bloem J."/>
            <person name="Labutti K."/>
            <person name="Salamov A."/>
            <person name="Andreopoulos B."/>
            <person name="Baker S."/>
            <person name="Barry K."/>
            <person name="Bills G."/>
            <person name="Bluhm B."/>
            <person name="Cannon C."/>
            <person name="Castanera R."/>
            <person name="Culley D."/>
            <person name="Daum C."/>
            <person name="Ezra D."/>
            <person name="Gonzalez J."/>
            <person name="Henrissat B."/>
            <person name="Kuo A."/>
            <person name="Liang C."/>
            <person name="Lipzen A."/>
            <person name="Lutzoni F."/>
            <person name="Magnuson J."/>
            <person name="Mondo S."/>
            <person name="Nolan M."/>
            <person name="Ohm R."/>
            <person name="Pangilinan J."/>
            <person name="Park H.-J."/>
            <person name="Ramirez L."/>
            <person name="Alfaro M."/>
            <person name="Sun H."/>
            <person name="Tritt A."/>
            <person name="Yoshinaga Y."/>
            <person name="Zwiers L.-H."/>
            <person name="Turgeon B."/>
            <person name="Goodwin S."/>
            <person name="Spatafora J."/>
            <person name="Crous P."/>
            <person name="Grigoriev I."/>
        </authorList>
    </citation>
    <scope>NUCLEOTIDE SEQUENCE</scope>
    <source>
        <strain evidence="4">Tuck. ex Michener</strain>
    </source>
</reference>
<dbReference type="OrthoDB" id="1938992at2759"/>
<accession>A0A6A6HAV8</accession>
<organism evidence="4 5">
    <name type="scientific">Viridothelium virens</name>
    <name type="common">Speckled blister lichen</name>
    <name type="synonym">Trypethelium virens</name>
    <dbReference type="NCBI Taxonomy" id="1048519"/>
    <lineage>
        <taxon>Eukaryota</taxon>
        <taxon>Fungi</taxon>
        <taxon>Dikarya</taxon>
        <taxon>Ascomycota</taxon>
        <taxon>Pezizomycotina</taxon>
        <taxon>Dothideomycetes</taxon>
        <taxon>Dothideomycetes incertae sedis</taxon>
        <taxon>Trypetheliales</taxon>
        <taxon>Trypetheliaceae</taxon>
        <taxon>Viridothelium</taxon>
    </lineage>
</organism>
<evidence type="ECO:0000256" key="2">
    <source>
        <dbReference type="SAM" id="MobiDB-lite"/>
    </source>
</evidence>
<name>A0A6A6HAV8_VIRVR</name>
<feature type="compositionally biased region" description="Basic and acidic residues" evidence="2">
    <location>
        <begin position="142"/>
        <end position="153"/>
    </location>
</feature>
<feature type="compositionally biased region" description="Polar residues" evidence="2">
    <location>
        <begin position="218"/>
        <end position="231"/>
    </location>
</feature>
<evidence type="ECO:0000259" key="3">
    <source>
        <dbReference type="Pfam" id="PF15460"/>
    </source>
</evidence>
<dbReference type="AlphaFoldDB" id="A0A6A6HAV8"/>
<protein>
    <recommendedName>
        <fullName evidence="3">Something about silencing protein 4 domain-containing protein</fullName>
    </recommendedName>
</protein>
<dbReference type="EMBL" id="ML991794">
    <property type="protein sequence ID" value="KAF2234948.1"/>
    <property type="molecule type" value="Genomic_DNA"/>
</dbReference>
<feature type="compositionally biased region" description="Acidic residues" evidence="2">
    <location>
        <begin position="362"/>
        <end position="373"/>
    </location>
</feature>
<dbReference type="InterPro" id="IPR038988">
    <property type="entry name" value="Sas4"/>
</dbReference>
<evidence type="ECO:0000256" key="1">
    <source>
        <dbReference type="SAM" id="Coils"/>
    </source>
</evidence>
<dbReference type="PANTHER" id="PTHR38422:SF1">
    <property type="entry name" value="SOMETHING ABOUT SILENCING PROTEIN 4"/>
    <property type="match status" value="1"/>
</dbReference>
<feature type="compositionally biased region" description="Basic residues" evidence="2">
    <location>
        <begin position="60"/>
        <end position="69"/>
    </location>
</feature>
<dbReference type="GO" id="GO:0033255">
    <property type="term" value="C:SAS acetyltransferase complex"/>
    <property type="evidence" value="ECO:0007669"/>
    <property type="project" value="InterPro"/>
</dbReference>
<gene>
    <name evidence="4" type="ORF">EV356DRAFT_514593</name>
</gene>
<feature type="region of interest" description="Disordered" evidence="2">
    <location>
        <begin position="1"/>
        <end position="153"/>
    </location>
</feature>
<keyword evidence="5" id="KW-1185">Reference proteome</keyword>
<feature type="region of interest" description="Disordered" evidence="2">
    <location>
        <begin position="353"/>
        <end position="391"/>
    </location>
</feature>
<feature type="region of interest" description="Disordered" evidence="2">
    <location>
        <begin position="183"/>
        <end position="231"/>
    </location>
</feature>
<dbReference type="PANTHER" id="PTHR38422">
    <property type="entry name" value="SOMETHING ABOUT SILENCING PROTEIN 4"/>
    <property type="match status" value="1"/>
</dbReference>
<evidence type="ECO:0000313" key="4">
    <source>
        <dbReference type="EMBL" id="KAF2234948.1"/>
    </source>
</evidence>
<feature type="compositionally biased region" description="Polar residues" evidence="2">
    <location>
        <begin position="88"/>
        <end position="109"/>
    </location>
</feature>
<dbReference type="GO" id="GO:0004402">
    <property type="term" value="F:histone acetyltransferase activity"/>
    <property type="evidence" value="ECO:0007669"/>
    <property type="project" value="TreeGrafter"/>
</dbReference>
<proteinExistence type="predicted"/>
<feature type="domain" description="Something about silencing protein 4" evidence="3">
    <location>
        <begin position="256"/>
        <end position="351"/>
    </location>
</feature>
<feature type="coiled-coil region" evidence="1">
    <location>
        <begin position="263"/>
        <end position="293"/>
    </location>
</feature>
<feature type="compositionally biased region" description="Low complexity" evidence="2">
    <location>
        <begin position="199"/>
        <end position="217"/>
    </location>
</feature>
<sequence>MVHLRSSTGQTAELDAEHVAAEATRPKTTKRGREPDQHSNSPHNGPPTKAPRLQLSPSKHFSKPLRKRNVAHESSHASHEGPPPPTKVSVSQPHASLLQTTNGVRSTLNVRDDDISTQQSQVSTPSVEETVAHAQKRAGSRNVDKRSLRSHDGGCRLKSELSIYFPGYDEIITDAPIEDDIYVIDEPQKVNKSAQSDTPQPKASPSSRKPKSKGAASHFTNGTDTSPSRRLSAQYNGAQVVDFSTIDRNTTHNMEDPLSDAVYFKAHRRAERKEKQLRNIEKERAMHEKVQLERLLEGLRGYDWLKVMGITGVTESEAKKFEPKRNYFISEVKALVDKFRIWKEEEKRLKAEKEQAQQAREEAEEEDDQEEGDVASSGEPPSSEIDASAARQLQLEAFSATEKWPRLKFKLSAPDRHPSPEKPFTSFYAKSHLRDTALGKNRHGRTTFAFGHPLPELEEREFSLPKDYLTPEAITAAQRKRRRLKRQGKTV</sequence>
<dbReference type="InterPro" id="IPR029184">
    <property type="entry name" value="Sas4_dom"/>
</dbReference>
<feature type="compositionally biased region" description="Polar residues" evidence="2">
    <location>
        <begin position="1"/>
        <end position="11"/>
    </location>
</feature>
<dbReference type="Pfam" id="PF15460">
    <property type="entry name" value="SAS4"/>
    <property type="match status" value="1"/>
</dbReference>
<feature type="compositionally biased region" description="Low complexity" evidence="2">
    <location>
        <begin position="116"/>
        <end position="127"/>
    </location>
</feature>
<keyword evidence="1" id="KW-0175">Coiled coil</keyword>
<evidence type="ECO:0000313" key="5">
    <source>
        <dbReference type="Proteomes" id="UP000800092"/>
    </source>
</evidence>
<feature type="compositionally biased region" description="Basic and acidic residues" evidence="2">
    <location>
        <begin position="70"/>
        <end position="79"/>
    </location>
</feature>